<dbReference type="CDD" id="cd02208">
    <property type="entry name" value="cupin_RmlC-like"/>
    <property type="match status" value="1"/>
</dbReference>
<dbReference type="InterPro" id="IPR018060">
    <property type="entry name" value="HTH_AraC"/>
</dbReference>
<keyword evidence="1" id="KW-0805">Transcription regulation</keyword>
<evidence type="ECO:0000256" key="3">
    <source>
        <dbReference type="ARBA" id="ARBA00023163"/>
    </source>
</evidence>
<dbReference type="SUPFAM" id="SSF46689">
    <property type="entry name" value="Homeodomain-like"/>
    <property type="match status" value="2"/>
</dbReference>
<proteinExistence type="predicted"/>
<evidence type="ECO:0000313" key="6">
    <source>
        <dbReference type="Proteomes" id="UP000823895"/>
    </source>
</evidence>
<dbReference type="SUPFAM" id="SSF51215">
    <property type="entry name" value="Regulatory protein AraC"/>
    <property type="match status" value="1"/>
</dbReference>
<organism evidence="5 6">
    <name type="scientific">Candidatus Mediterraneibacter gallistercoris</name>
    <dbReference type="NCBI Taxonomy" id="2838671"/>
    <lineage>
        <taxon>Bacteria</taxon>
        <taxon>Bacillati</taxon>
        <taxon>Bacillota</taxon>
        <taxon>Clostridia</taxon>
        <taxon>Lachnospirales</taxon>
        <taxon>Lachnospiraceae</taxon>
        <taxon>Mediterraneibacter</taxon>
    </lineage>
</organism>
<evidence type="ECO:0000313" key="5">
    <source>
        <dbReference type="EMBL" id="HJC43118.1"/>
    </source>
</evidence>
<evidence type="ECO:0000256" key="1">
    <source>
        <dbReference type="ARBA" id="ARBA00023015"/>
    </source>
</evidence>
<accession>A0A9D2P4U4</accession>
<comment type="caution">
    <text evidence="5">The sequence shown here is derived from an EMBL/GenBank/DDBJ whole genome shotgun (WGS) entry which is preliminary data.</text>
</comment>
<evidence type="ECO:0000256" key="2">
    <source>
        <dbReference type="ARBA" id="ARBA00023125"/>
    </source>
</evidence>
<dbReference type="AlphaFoldDB" id="A0A9D2P4U4"/>
<feature type="domain" description="HTH araC/xylS-type" evidence="4">
    <location>
        <begin position="195"/>
        <end position="293"/>
    </location>
</feature>
<dbReference type="InterPro" id="IPR009057">
    <property type="entry name" value="Homeodomain-like_sf"/>
</dbReference>
<dbReference type="InterPro" id="IPR020449">
    <property type="entry name" value="Tscrpt_reg_AraC-type_HTH"/>
</dbReference>
<dbReference type="InterPro" id="IPR003313">
    <property type="entry name" value="AraC-bd"/>
</dbReference>
<sequence length="317" mass="36818">MKSAFDLSPEQKEKAQHGEKMFPLKRYITKLSDLYPAVTAHWHEEAELTLITEGSCTYHIHLENYEAQSGDILFIPPAELHSINIEPGTEMTSTTYVFHMDYLNADSADICAVKYLHPISRHTLMLPYIIKKDHPAYPKLLEVFQQMERAYSEMRPGYEMMLKALLLYATALLLPYRQAENTRPQLEDEHTSKLKLVLEYIGEHYAEDLTIPQLARLCFFSEYHFMRFFKKYIGVSCLEYIKNLRLEKAASRLAQGGQSVLDISMSCGFSNLSYFYREFKKKYGMTPKEFIRKMPELPFLPEQKYSAGTGSPRAESR</sequence>
<dbReference type="GO" id="GO:0003700">
    <property type="term" value="F:DNA-binding transcription factor activity"/>
    <property type="evidence" value="ECO:0007669"/>
    <property type="project" value="InterPro"/>
</dbReference>
<dbReference type="PRINTS" id="PR00032">
    <property type="entry name" value="HTHARAC"/>
</dbReference>
<dbReference type="PANTHER" id="PTHR43280">
    <property type="entry name" value="ARAC-FAMILY TRANSCRIPTIONAL REGULATOR"/>
    <property type="match status" value="1"/>
</dbReference>
<dbReference type="EMBL" id="DWWI01000115">
    <property type="protein sequence ID" value="HJC43118.1"/>
    <property type="molecule type" value="Genomic_DNA"/>
</dbReference>
<dbReference type="Pfam" id="PF12833">
    <property type="entry name" value="HTH_18"/>
    <property type="match status" value="1"/>
</dbReference>
<dbReference type="Pfam" id="PF02311">
    <property type="entry name" value="AraC_binding"/>
    <property type="match status" value="1"/>
</dbReference>
<evidence type="ECO:0000259" key="4">
    <source>
        <dbReference type="PROSITE" id="PS01124"/>
    </source>
</evidence>
<gene>
    <name evidence="5" type="ORF">H9756_05460</name>
</gene>
<dbReference type="Gene3D" id="1.10.10.60">
    <property type="entry name" value="Homeodomain-like"/>
    <property type="match status" value="2"/>
</dbReference>
<dbReference type="InterPro" id="IPR018062">
    <property type="entry name" value="HTH_AraC-typ_CS"/>
</dbReference>
<keyword evidence="2" id="KW-0238">DNA-binding</keyword>
<reference evidence="5" key="2">
    <citation type="submission" date="2021-04" db="EMBL/GenBank/DDBJ databases">
        <authorList>
            <person name="Gilroy R."/>
        </authorList>
    </citation>
    <scope>NUCLEOTIDE SEQUENCE</scope>
    <source>
        <strain evidence="5">CHK165-2605</strain>
    </source>
</reference>
<dbReference type="InterPro" id="IPR014710">
    <property type="entry name" value="RmlC-like_jellyroll"/>
</dbReference>
<protein>
    <submittedName>
        <fullName evidence="5">AraC family transcriptional regulator</fullName>
    </submittedName>
</protein>
<dbReference type="Proteomes" id="UP000823895">
    <property type="component" value="Unassembled WGS sequence"/>
</dbReference>
<keyword evidence="3" id="KW-0804">Transcription</keyword>
<dbReference type="GO" id="GO:0043565">
    <property type="term" value="F:sequence-specific DNA binding"/>
    <property type="evidence" value="ECO:0007669"/>
    <property type="project" value="InterPro"/>
</dbReference>
<dbReference type="InterPro" id="IPR037923">
    <property type="entry name" value="HTH-like"/>
</dbReference>
<reference evidence="5" key="1">
    <citation type="journal article" date="2021" name="PeerJ">
        <title>Extensive microbial diversity within the chicken gut microbiome revealed by metagenomics and culture.</title>
        <authorList>
            <person name="Gilroy R."/>
            <person name="Ravi A."/>
            <person name="Getino M."/>
            <person name="Pursley I."/>
            <person name="Horton D.L."/>
            <person name="Alikhan N.F."/>
            <person name="Baker D."/>
            <person name="Gharbi K."/>
            <person name="Hall N."/>
            <person name="Watson M."/>
            <person name="Adriaenssens E.M."/>
            <person name="Foster-Nyarko E."/>
            <person name="Jarju S."/>
            <person name="Secka A."/>
            <person name="Antonio M."/>
            <person name="Oren A."/>
            <person name="Chaudhuri R.R."/>
            <person name="La Ragione R."/>
            <person name="Hildebrand F."/>
            <person name="Pallen M.J."/>
        </authorList>
    </citation>
    <scope>NUCLEOTIDE SEQUENCE</scope>
    <source>
        <strain evidence="5">CHK165-2605</strain>
    </source>
</reference>
<dbReference type="PROSITE" id="PS01124">
    <property type="entry name" value="HTH_ARAC_FAMILY_2"/>
    <property type="match status" value="1"/>
</dbReference>
<name>A0A9D2P4U4_9FIRM</name>
<dbReference type="PROSITE" id="PS00041">
    <property type="entry name" value="HTH_ARAC_FAMILY_1"/>
    <property type="match status" value="1"/>
</dbReference>
<dbReference type="SMART" id="SM00342">
    <property type="entry name" value="HTH_ARAC"/>
    <property type="match status" value="1"/>
</dbReference>
<dbReference type="Gene3D" id="2.60.120.10">
    <property type="entry name" value="Jelly Rolls"/>
    <property type="match status" value="1"/>
</dbReference>
<dbReference type="PANTHER" id="PTHR43280:SF34">
    <property type="entry name" value="ARAC-FAMILY TRANSCRIPTIONAL REGULATOR"/>
    <property type="match status" value="1"/>
</dbReference>